<name>A0A4R6BS17_9STAP</name>
<evidence type="ECO:0000313" key="10">
    <source>
        <dbReference type="Proteomes" id="UP000294802"/>
    </source>
</evidence>
<keyword evidence="10" id="KW-1185">Reference proteome</keyword>
<dbReference type="PANTHER" id="PTHR30290">
    <property type="entry name" value="PERIPLASMIC BINDING COMPONENT OF ABC TRANSPORTER"/>
    <property type="match status" value="1"/>
</dbReference>
<dbReference type="Gene3D" id="3.40.190.10">
    <property type="entry name" value="Periplasmic binding protein-like II"/>
    <property type="match status" value="1"/>
</dbReference>
<dbReference type="InterPro" id="IPR000914">
    <property type="entry name" value="SBP_5_dom"/>
</dbReference>
<organism evidence="9 10">
    <name type="scientific">Macrococcus lamae</name>
    <dbReference type="NCBI Taxonomy" id="198484"/>
    <lineage>
        <taxon>Bacteria</taxon>
        <taxon>Bacillati</taxon>
        <taxon>Bacillota</taxon>
        <taxon>Bacilli</taxon>
        <taxon>Bacillales</taxon>
        <taxon>Staphylococcaceae</taxon>
        <taxon>Macrococcus</taxon>
    </lineage>
</organism>
<dbReference type="PANTHER" id="PTHR30290:SF10">
    <property type="entry name" value="PERIPLASMIC OLIGOPEPTIDE-BINDING PROTEIN-RELATED"/>
    <property type="match status" value="1"/>
</dbReference>
<dbReference type="GO" id="GO:1904680">
    <property type="term" value="F:peptide transmembrane transporter activity"/>
    <property type="evidence" value="ECO:0007669"/>
    <property type="project" value="TreeGrafter"/>
</dbReference>
<evidence type="ECO:0000313" key="9">
    <source>
        <dbReference type="EMBL" id="TDM05152.1"/>
    </source>
</evidence>
<feature type="region of interest" description="Disordered" evidence="6">
    <location>
        <begin position="22"/>
        <end position="44"/>
    </location>
</feature>
<evidence type="ECO:0000256" key="4">
    <source>
        <dbReference type="ARBA" id="ARBA00022729"/>
    </source>
</evidence>
<feature type="non-terminal residue" evidence="9">
    <location>
        <position position="286"/>
    </location>
</feature>
<comment type="similarity">
    <text evidence="2">Belongs to the bacterial solute-binding protein 5 family.</text>
</comment>
<evidence type="ECO:0000256" key="7">
    <source>
        <dbReference type="SAM" id="SignalP"/>
    </source>
</evidence>
<dbReference type="PROSITE" id="PS01040">
    <property type="entry name" value="SBP_BACTERIAL_5"/>
    <property type="match status" value="1"/>
</dbReference>
<dbReference type="InterPro" id="IPR039424">
    <property type="entry name" value="SBP_5"/>
</dbReference>
<feature type="chain" id="PRO_5039715312" evidence="7">
    <location>
        <begin position="21"/>
        <end position="286"/>
    </location>
</feature>
<evidence type="ECO:0000256" key="2">
    <source>
        <dbReference type="ARBA" id="ARBA00005695"/>
    </source>
</evidence>
<evidence type="ECO:0000256" key="1">
    <source>
        <dbReference type="ARBA" id="ARBA00004193"/>
    </source>
</evidence>
<reference evidence="9 10" key="1">
    <citation type="submission" date="2019-01" db="EMBL/GenBank/DDBJ databases">
        <title>Draft genome sequences of the type strains of six Macrococcus species.</title>
        <authorList>
            <person name="Mazhar S."/>
            <person name="Altermann E."/>
            <person name="Hill C."/>
            <person name="Mcauliffe O."/>
        </authorList>
    </citation>
    <scope>NUCLEOTIDE SEQUENCE [LARGE SCALE GENOMIC DNA]</scope>
    <source>
        <strain evidence="9 10">CCM4815</strain>
    </source>
</reference>
<dbReference type="Gene3D" id="3.90.76.10">
    <property type="entry name" value="Dipeptide-binding Protein, Domain 1"/>
    <property type="match status" value="1"/>
</dbReference>
<dbReference type="AlphaFoldDB" id="A0A4R6BS17"/>
<dbReference type="FunFam" id="3.90.76.10:FF:000001">
    <property type="entry name" value="Oligopeptide ABC transporter substrate-binding protein"/>
    <property type="match status" value="1"/>
</dbReference>
<keyword evidence="3" id="KW-0813">Transport</keyword>
<evidence type="ECO:0000256" key="5">
    <source>
        <dbReference type="ARBA" id="ARBA00022856"/>
    </source>
</evidence>
<comment type="subcellular location">
    <subcellularLocation>
        <location evidence="1">Cell membrane</location>
        <topology evidence="1">Lipid-anchor</topology>
    </subcellularLocation>
</comment>
<dbReference type="RefSeq" id="WP_133444656.1">
    <property type="nucleotide sequence ID" value="NZ_SCWB01000027.1"/>
</dbReference>
<protein>
    <submittedName>
        <fullName evidence="9">Peptide ABC transporter substrate-binding protein</fullName>
    </submittedName>
</protein>
<feature type="signal peptide" evidence="7">
    <location>
        <begin position="1"/>
        <end position="20"/>
    </location>
</feature>
<dbReference type="CDD" id="cd08504">
    <property type="entry name" value="PBP2_OppA"/>
    <property type="match status" value="1"/>
</dbReference>
<dbReference type="Pfam" id="PF00496">
    <property type="entry name" value="SBP_bac_5"/>
    <property type="match status" value="1"/>
</dbReference>
<dbReference type="InterPro" id="IPR023765">
    <property type="entry name" value="SBP_5_CS"/>
</dbReference>
<proteinExistence type="inferred from homology"/>
<dbReference type="SUPFAM" id="SSF53850">
    <property type="entry name" value="Periplasmic binding protein-like II"/>
    <property type="match status" value="1"/>
</dbReference>
<dbReference type="GO" id="GO:0005886">
    <property type="term" value="C:plasma membrane"/>
    <property type="evidence" value="ECO:0007669"/>
    <property type="project" value="UniProtKB-SubCell"/>
</dbReference>
<comment type="caution">
    <text evidence="9">The sequence shown here is derived from an EMBL/GenBank/DDBJ whole genome shotgun (WGS) entry which is preliminary data.</text>
</comment>
<evidence type="ECO:0000256" key="6">
    <source>
        <dbReference type="SAM" id="MobiDB-lite"/>
    </source>
</evidence>
<evidence type="ECO:0000256" key="3">
    <source>
        <dbReference type="ARBA" id="ARBA00022448"/>
    </source>
</evidence>
<evidence type="ECO:0000259" key="8">
    <source>
        <dbReference type="Pfam" id="PF00496"/>
    </source>
</evidence>
<accession>A0A4R6BS17</accession>
<keyword evidence="5" id="KW-0571">Peptide transport</keyword>
<feature type="domain" description="Solute-binding protein family 5" evidence="8">
    <location>
        <begin position="88"/>
        <end position="284"/>
    </location>
</feature>
<keyword evidence="5" id="KW-0653">Protein transport</keyword>
<dbReference type="GO" id="GO:0015833">
    <property type="term" value="P:peptide transport"/>
    <property type="evidence" value="ECO:0007669"/>
    <property type="project" value="UniProtKB-KW"/>
</dbReference>
<dbReference type="Proteomes" id="UP000294802">
    <property type="component" value="Unassembled WGS sequence"/>
</dbReference>
<dbReference type="EMBL" id="SCWB01000027">
    <property type="protein sequence ID" value="TDM05152.1"/>
    <property type="molecule type" value="Genomic_DNA"/>
</dbReference>
<dbReference type="PROSITE" id="PS51257">
    <property type="entry name" value="PROKAR_LIPOPROTEIN"/>
    <property type="match status" value="1"/>
</dbReference>
<gene>
    <name evidence="9" type="ORF">ERX29_10635</name>
</gene>
<dbReference type="OrthoDB" id="9801912at2"/>
<keyword evidence="4 7" id="KW-0732">Signal</keyword>
<sequence>MKKKSTLFLASLIAVSGFTAACSGGGDKSEDKSSGTAGKSGGEEQVLNFATSSDIPSMDSSLATDAVSFDVFNQTLEGLYTLDKDDKAVPGVAEADPEKSEDGKTWTIKLRDDAKWSNGDPVTANDFLYAWRRTLDPKTGAEYAYIMSDIKNATAVNEGKVKPEELGVKAVDDHTLEIQLETNVPYFQEMLAFGTFMPQNEKFVKEKGDKYGTTAENTLSNGPFVLDTWETEKKFTLKKNDQYWDKDKVKLKQVNYQVIKENATALNLYTTGKIDSVVLTPENVDK</sequence>